<evidence type="ECO:0000256" key="6">
    <source>
        <dbReference type="ARBA" id="ARBA00023049"/>
    </source>
</evidence>
<dbReference type="PANTHER" id="PTHR10127">
    <property type="entry name" value="DISCOIDIN, CUB, EGF, LAMININ , AND ZINC METALLOPROTEASE DOMAIN CONTAINING"/>
    <property type="match status" value="1"/>
</dbReference>
<evidence type="ECO:0000256" key="5">
    <source>
        <dbReference type="ARBA" id="ARBA00022833"/>
    </source>
</evidence>
<dbReference type="AlphaFoldDB" id="A0A3S3RG68"/>
<accession>A0A3S3RG68</accession>
<dbReference type="InterPro" id="IPR001506">
    <property type="entry name" value="Peptidase_M12A"/>
</dbReference>
<keyword evidence="3" id="KW-0479">Metal-binding</keyword>
<dbReference type="PANTHER" id="PTHR10127:SF780">
    <property type="entry name" value="METALLOENDOPEPTIDASE"/>
    <property type="match status" value="1"/>
</dbReference>
<evidence type="ECO:0000256" key="3">
    <source>
        <dbReference type="ARBA" id="ARBA00022723"/>
    </source>
</evidence>
<feature type="domain" description="Peptidase M12A" evidence="8">
    <location>
        <begin position="33"/>
        <end position="99"/>
    </location>
</feature>
<sequence length="99" mass="11678">ENNIENSDEETLAALENPDFYEGDILLDNEDRFAIQNDKNLWPQGIIPYTIDPELANVSFLIRSAMKHIEEKTCIRFKKRTSEEHFVRIYLGERLEESF</sequence>
<dbReference type="PROSITE" id="PS51864">
    <property type="entry name" value="ASTACIN"/>
    <property type="match status" value="1"/>
</dbReference>
<dbReference type="GO" id="GO:0006508">
    <property type="term" value="P:proteolysis"/>
    <property type="evidence" value="ECO:0007669"/>
    <property type="project" value="UniProtKB-KW"/>
</dbReference>
<evidence type="ECO:0000256" key="2">
    <source>
        <dbReference type="ARBA" id="ARBA00022670"/>
    </source>
</evidence>
<dbReference type="GO" id="GO:0004222">
    <property type="term" value="F:metalloendopeptidase activity"/>
    <property type="evidence" value="ECO:0007669"/>
    <property type="project" value="InterPro"/>
</dbReference>
<dbReference type="GO" id="GO:0046872">
    <property type="term" value="F:metal ion binding"/>
    <property type="evidence" value="ECO:0007669"/>
    <property type="project" value="UniProtKB-KW"/>
</dbReference>
<comment type="cofactor">
    <cofactor evidence="1">
        <name>Zn(2+)</name>
        <dbReference type="ChEBI" id="CHEBI:29105"/>
    </cofactor>
</comment>
<keyword evidence="5" id="KW-0862">Zinc</keyword>
<evidence type="ECO:0000313" key="9">
    <source>
        <dbReference type="EMBL" id="RWS00384.1"/>
    </source>
</evidence>
<keyword evidence="6" id="KW-0482">Metalloprotease</keyword>
<comment type="caution">
    <text evidence="7">Lacks conserved residue(s) required for the propagation of feature annotation.</text>
</comment>
<dbReference type="SUPFAM" id="SSF55486">
    <property type="entry name" value="Metalloproteases ('zincins'), catalytic domain"/>
    <property type="match status" value="1"/>
</dbReference>
<comment type="caution">
    <text evidence="9">The sequence shown here is derived from an EMBL/GenBank/DDBJ whole genome shotgun (WGS) entry which is preliminary data.</text>
</comment>
<keyword evidence="4" id="KW-0378">Hydrolase</keyword>
<keyword evidence="2" id="KW-0645">Protease</keyword>
<name>A0A3S3RG68_9ACAR</name>
<dbReference type="Pfam" id="PF01400">
    <property type="entry name" value="Astacin"/>
    <property type="match status" value="1"/>
</dbReference>
<gene>
    <name evidence="9" type="ORF">B4U79_09014</name>
</gene>
<dbReference type="OrthoDB" id="291007at2759"/>
<dbReference type="Proteomes" id="UP000285301">
    <property type="component" value="Unassembled WGS sequence"/>
</dbReference>
<evidence type="ECO:0000256" key="1">
    <source>
        <dbReference type="ARBA" id="ARBA00001947"/>
    </source>
</evidence>
<feature type="non-terminal residue" evidence="9">
    <location>
        <position position="99"/>
    </location>
</feature>
<evidence type="ECO:0000256" key="4">
    <source>
        <dbReference type="ARBA" id="ARBA00022801"/>
    </source>
</evidence>
<organism evidence="9 10">
    <name type="scientific">Dinothrombium tinctorium</name>
    <dbReference type="NCBI Taxonomy" id="1965070"/>
    <lineage>
        <taxon>Eukaryota</taxon>
        <taxon>Metazoa</taxon>
        <taxon>Ecdysozoa</taxon>
        <taxon>Arthropoda</taxon>
        <taxon>Chelicerata</taxon>
        <taxon>Arachnida</taxon>
        <taxon>Acari</taxon>
        <taxon>Acariformes</taxon>
        <taxon>Trombidiformes</taxon>
        <taxon>Prostigmata</taxon>
        <taxon>Anystina</taxon>
        <taxon>Parasitengona</taxon>
        <taxon>Trombidioidea</taxon>
        <taxon>Trombidiidae</taxon>
        <taxon>Dinothrombium</taxon>
    </lineage>
</organism>
<dbReference type="InterPro" id="IPR024079">
    <property type="entry name" value="MetalloPept_cat_dom_sf"/>
</dbReference>
<evidence type="ECO:0000256" key="7">
    <source>
        <dbReference type="PROSITE-ProRule" id="PRU01211"/>
    </source>
</evidence>
<feature type="non-terminal residue" evidence="9">
    <location>
        <position position="1"/>
    </location>
</feature>
<evidence type="ECO:0000313" key="10">
    <source>
        <dbReference type="Proteomes" id="UP000285301"/>
    </source>
</evidence>
<protein>
    <recommendedName>
        <fullName evidence="8">Peptidase M12A domain-containing protein</fullName>
    </recommendedName>
</protein>
<dbReference type="Gene3D" id="3.40.390.10">
    <property type="entry name" value="Collagenase (Catalytic Domain)"/>
    <property type="match status" value="1"/>
</dbReference>
<keyword evidence="10" id="KW-1185">Reference proteome</keyword>
<evidence type="ECO:0000259" key="8">
    <source>
        <dbReference type="PROSITE" id="PS51864"/>
    </source>
</evidence>
<dbReference type="EMBL" id="NCKU01011617">
    <property type="protein sequence ID" value="RWS00384.1"/>
    <property type="molecule type" value="Genomic_DNA"/>
</dbReference>
<reference evidence="9 10" key="1">
    <citation type="journal article" date="2018" name="Gigascience">
        <title>Genomes of trombidid mites reveal novel predicted allergens and laterally-transferred genes associated with secondary metabolism.</title>
        <authorList>
            <person name="Dong X."/>
            <person name="Chaisiri K."/>
            <person name="Xia D."/>
            <person name="Armstrong S.D."/>
            <person name="Fang Y."/>
            <person name="Donnelly M.J."/>
            <person name="Kadowaki T."/>
            <person name="McGarry J.W."/>
            <person name="Darby A.C."/>
            <person name="Makepeace B.L."/>
        </authorList>
    </citation>
    <scope>NUCLEOTIDE SEQUENCE [LARGE SCALE GENOMIC DNA]</scope>
    <source>
        <strain evidence="9">UoL-WK</strain>
    </source>
</reference>
<proteinExistence type="predicted"/>